<evidence type="ECO:0000256" key="1">
    <source>
        <dbReference type="SAM" id="Coils"/>
    </source>
</evidence>
<dbReference type="Proteomes" id="UP000554482">
    <property type="component" value="Unassembled WGS sequence"/>
</dbReference>
<keyword evidence="1" id="KW-0175">Coiled coil</keyword>
<feature type="non-terminal residue" evidence="3">
    <location>
        <position position="103"/>
    </location>
</feature>
<reference evidence="3 4" key="1">
    <citation type="submission" date="2020-06" db="EMBL/GenBank/DDBJ databases">
        <title>Transcriptomic and genomic resources for Thalictrum thalictroides and T. hernandezii: Facilitating candidate gene discovery in an emerging model plant lineage.</title>
        <authorList>
            <person name="Arias T."/>
            <person name="Riano-Pachon D.M."/>
            <person name="Di Stilio V.S."/>
        </authorList>
    </citation>
    <scope>NUCLEOTIDE SEQUENCE [LARGE SCALE GENOMIC DNA]</scope>
    <source>
        <strain evidence="4">cv. WT478/WT964</strain>
        <tissue evidence="3">Leaves</tissue>
    </source>
</reference>
<keyword evidence="3" id="KW-0067">ATP-binding</keyword>
<organism evidence="3 4">
    <name type="scientific">Thalictrum thalictroides</name>
    <name type="common">Rue-anemone</name>
    <name type="synonym">Anemone thalictroides</name>
    <dbReference type="NCBI Taxonomy" id="46969"/>
    <lineage>
        <taxon>Eukaryota</taxon>
        <taxon>Viridiplantae</taxon>
        <taxon>Streptophyta</taxon>
        <taxon>Embryophyta</taxon>
        <taxon>Tracheophyta</taxon>
        <taxon>Spermatophyta</taxon>
        <taxon>Magnoliopsida</taxon>
        <taxon>Ranunculales</taxon>
        <taxon>Ranunculaceae</taxon>
        <taxon>Thalictroideae</taxon>
        <taxon>Thalictrum</taxon>
    </lineage>
</organism>
<gene>
    <name evidence="3" type="ORF">FRX31_021284</name>
</gene>
<protein>
    <submittedName>
        <fullName evidence="3">Atp-dependent dna helicase</fullName>
    </submittedName>
</protein>
<sequence length="103" mass="12071">MEENIIEELLNIEVELEEVQDQIKSLLDRQEKLYERQSELQSILEQSKQLQQEQDEQGTVGAASSVDNNINLDWSGKFEWDSRADDIRLNVFGISNYRANQRQ</sequence>
<proteinExistence type="predicted"/>
<dbReference type="EMBL" id="JABWDY010025906">
    <property type="protein sequence ID" value="KAF5189129.1"/>
    <property type="molecule type" value="Genomic_DNA"/>
</dbReference>
<feature type="region of interest" description="Disordered" evidence="2">
    <location>
        <begin position="46"/>
        <end position="66"/>
    </location>
</feature>
<comment type="caution">
    <text evidence="3">The sequence shown here is derived from an EMBL/GenBank/DDBJ whole genome shotgun (WGS) entry which is preliminary data.</text>
</comment>
<keyword evidence="4" id="KW-1185">Reference proteome</keyword>
<evidence type="ECO:0000313" key="4">
    <source>
        <dbReference type="Proteomes" id="UP000554482"/>
    </source>
</evidence>
<feature type="coiled-coil region" evidence="1">
    <location>
        <begin position="2"/>
        <end position="36"/>
    </location>
</feature>
<evidence type="ECO:0000256" key="2">
    <source>
        <dbReference type="SAM" id="MobiDB-lite"/>
    </source>
</evidence>
<evidence type="ECO:0000313" key="3">
    <source>
        <dbReference type="EMBL" id="KAF5189129.1"/>
    </source>
</evidence>
<dbReference type="GO" id="GO:0004386">
    <property type="term" value="F:helicase activity"/>
    <property type="evidence" value="ECO:0007669"/>
    <property type="project" value="UniProtKB-KW"/>
</dbReference>
<accession>A0A7J6VVL3</accession>
<dbReference type="OrthoDB" id="10261556at2759"/>
<name>A0A7J6VVL3_THATH</name>
<keyword evidence="3" id="KW-0547">Nucleotide-binding</keyword>
<keyword evidence="3" id="KW-0378">Hydrolase</keyword>
<keyword evidence="3" id="KW-0347">Helicase</keyword>
<dbReference type="AlphaFoldDB" id="A0A7J6VVL3"/>